<feature type="domain" description="Long-tail fiber proximal subunit trimerization" evidence="1">
    <location>
        <begin position="220"/>
        <end position="289"/>
    </location>
</feature>
<name>A0ABU6JWM0_9GAMM</name>
<evidence type="ECO:0000259" key="1">
    <source>
        <dbReference type="Pfam" id="PF21446"/>
    </source>
</evidence>
<keyword evidence="3" id="KW-1185">Reference proteome</keyword>
<evidence type="ECO:0000313" key="2">
    <source>
        <dbReference type="EMBL" id="MEC5344691.1"/>
    </source>
</evidence>
<protein>
    <recommendedName>
        <fullName evidence="1">Long-tail fiber proximal subunit trimerization domain-containing protein</fullName>
    </recommendedName>
</protein>
<evidence type="ECO:0000313" key="3">
    <source>
        <dbReference type="Proteomes" id="UP001309705"/>
    </source>
</evidence>
<organism evidence="2 3">
    <name type="scientific">Brenneria populi</name>
    <dbReference type="NCBI Taxonomy" id="1505588"/>
    <lineage>
        <taxon>Bacteria</taxon>
        <taxon>Pseudomonadati</taxon>
        <taxon>Pseudomonadota</taxon>
        <taxon>Gammaproteobacteria</taxon>
        <taxon>Enterobacterales</taxon>
        <taxon>Pectobacteriaceae</taxon>
        <taxon>Brenneria</taxon>
    </lineage>
</organism>
<dbReference type="Proteomes" id="UP001309705">
    <property type="component" value="Unassembled WGS sequence"/>
</dbReference>
<proteinExistence type="predicted"/>
<dbReference type="EMBL" id="JAYWTM010000025">
    <property type="protein sequence ID" value="MEC5344691.1"/>
    <property type="molecule type" value="Genomic_DNA"/>
</dbReference>
<dbReference type="InterPro" id="IPR051934">
    <property type="entry name" value="Phage_Tail_Fiber_Structural"/>
</dbReference>
<dbReference type="PANTHER" id="PTHR35191:SF1">
    <property type="entry name" value="PROPHAGE SIDE TAIL FIBER PROTEIN HOMOLOG STFQ-RELATED"/>
    <property type="match status" value="1"/>
</dbReference>
<dbReference type="InterPro" id="IPR048390">
    <property type="entry name" value="Gp34_trimer"/>
</dbReference>
<dbReference type="Pfam" id="PF21446">
    <property type="entry name" value="Gp34_trimer"/>
    <property type="match status" value="1"/>
</dbReference>
<reference evidence="2 3" key="1">
    <citation type="journal article" date="2017" name="Int. J. Syst. Evol. Microbiol.">
        <title>Brenneria populi subsp. brevivirga subsp. nov. isolated from symptomatic bark of Populus x euramericana canker, and description of Brenneria populi subsp. populi subsp. nov.</title>
        <authorList>
            <person name="Zheng M.H."/>
            <person name="Piao C.G."/>
            <person name="Xue H."/>
            <person name="Guo M.W."/>
            <person name="Li Y."/>
        </authorList>
    </citation>
    <scope>NUCLEOTIDE SEQUENCE [LARGE SCALE GENOMIC DNA]</scope>
    <source>
        <strain evidence="2 3">D9-5</strain>
    </source>
</reference>
<sequence length="740" mass="76286">MANLPEKQEWIDGIYQLETSDPVVGGPGGVSNRQAEQLADRTAYLKKEVESTGENLQSHIKAADPHTQYAPKASPALTGTPTAPTAAAGVNNAQIATTAYVMAAIAALVNGSPGALDTLKELAAALGDDPNFSSTVLNKLAEKLDKAQNGADIPDKAKFMANVGLKSAATRAVGSAASDIPDIAIGDGRYLGKTATAAAATKLAAARKIAGVTFDGTADIALTPANLGALPIAGGTLTGSLISTVADALRSINGGYGVIQRNDGADFYILLTNKDAASGSWNSLRPFRINLATGNIDFGHTANAVELQEKGQRVYSPNNKPSAADIGALPAGGTAAAATKLSMARKIAGVAFDGTADIALTPANVGALPVAGTAAAATKLAAARTINGVAFDGTQNISLTPANIGALPASGGTITGTVIFRGLVESRGNGIELYHNTPFIDFHFGNDESSDYTSRIIESAKGALSALASLNVSGTLSEAGKRVYSPNNKPTAADVGALPTAGTATAATKLATARKINGVAFDGTKDIDVGAGLGLKLVALLQTSVHRLDEVSFKAIDASTLEATFSFNSRGRFIETGETKLLLLDQAATSSRYQPVGKFVVTSVTAPASDTKDTTIRISYPSHGIATGAEKTFRLGGFIYREVGCSFDGHISTNASFTYAYLMTLTNALSSKNVPIMTSTGSNEYAYNNTYGTRTLAVDNHAMVINAEQVATKTINFNVVDNNTNESLKSDMVTIMVYDI</sequence>
<accession>A0ABU6JWM0</accession>
<dbReference type="RefSeq" id="WP_327619473.1">
    <property type="nucleotide sequence ID" value="NZ_JAYWTM010000025.1"/>
</dbReference>
<comment type="caution">
    <text evidence="2">The sequence shown here is derived from an EMBL/GenBank/DDBJ whole genome shotgun (WGS) entry which is preliminary data.</text>
</comment>
<dbReference type="PANTHER" id="PTHR35191">
    <property type="entry name" value="PROPHAGE SIDE TAIL FIBER PROTEIN HOMOLOG STFQ-RELATED"/>
    <property type="match status" value="1"/>
</dbReference>
<gene>
    <name evidence="2" type="ORF">VSX58_19030</name>
</gene>